<dbReference type="CDD" id="cd00093">
    <property type="entry name" value="HTH_XRE"/>
    <property type="match status" value="1"/>
</dbReference>
<dbReference type="SUPFAM" id="SSF47413">
    <property type="entry name" value="lambda repressor-like DNA-binding domains"/>
    <property type="match status" value="1"/>
</dbReference>
<dbReference type="InterPro" id="IPR010982">
    <property type="entry name" value="Lambda_DNA-bd_dom_sf"/>
</dbReference>
<dbReference type="PANTHER" id="PTHR46558">
    <property type="entry name" value="TRACRIPTIONAL REGULATORY PROTEIN-RELATED-RELATED"/>
    <property type="match status" value="1"/>
</dbReference>
<dbReference type="RefSeq" id="WP_013253202.1">
    <property type="nucleotide sequence ID" value="NC_014364.1"/>
</dbReference>
<evidence type="ECO:0000313" key="4">
    <source>
        <dbReference type="Proteomes" id="UP000002318"/>
    </source>
</evidence>
<dbReference type="GO" id="GO:0003677">
    <property type="term" value="F:DNA binding"/>
    <property type="evidence" value="ECO:0007669"/>
    <property type="project" value="UniProtKB-KW"/>
</dbReference>
<dbReference type="Gene3D" id="1.10.260.40">
    <property type="entry name" value="lambda repressor-like DNA-binding domains"/>
    <property type="match status" value="1"/>
</dbReference>
<dbReference type="SMART" id="SM00530">
    <property type="entry name" value="HTH_XRE"/>
    <property type="match status" value="1"/>
</dbReference>
<dbReference type="PROSITE" id="PS50943">
    <property type="entry name" value="HTH_CROC1"/>
    <property type="match status" value="1"/>
</dbReference>
<dbReference type="STRING" id="573413.Spirs_0593"/>
<feature type="domain" description="HTH cro/C1-type" evidence="2">
    <location>
        <begin position="12"/>
        <end position="66"/>
    </location>
</feature>
<keyword evidence="4" id="KW-1185">Reference proteome</keyword>
<reference evidence="3 4" key="1">
    <citation type="journal article" date="2010" name="Stand. Genomic Sci.">
        <title>Complete genome sequence of Spirochaeta smaragdinae type strain (SEBR 4228).</title>
        <authorList>
            <person name="Mavromatis K."/>
            <person name="Yasawong M."/>
            <person name="Chertkov O."/>
            <person name="Lapidus A."/>
            <person name="Lucas S."/>
            <person name="Nolan M."/>
            <person name="Del Rio T.G."/>
            <person name="Tice H."/>
            <person name="Cheng J.F."/>
            <person name="Pitluck S."/>
            <person name="Liolios K."/>
            <person name="Ivanova N."/>
            <person name="Tapia R."/>
            <person name="Han C."/>
            <person name="Bruce D."/>
            <person name="Goodwin L."/>
            <person name="Pati A."/>
            <person name="Chen A."/>
            <person name="Palaniappan K."/>
            <person name="Land M."/>
            <person name="Hauser L."/>
            <person name="Chang Y.J."/>
            <person name="Jeffries C.D."/>
            <person name="Detter J.C."/>
            <person name="Rohde M."/>
            <person name="Brambilla E."/>
            <person name="Spring S."/>
            <person name="Goker M."/>
            <person name="Sikorski J."/>
            <person name="Woyke T."/>
            <person name="Bristow J."/>
            <person name="Eisen J.A."/>
            <person name="Markowitz V."/>
            <person name="Hugenholtz P."/>
            <person name="Klenk H.P."/>
            <person name="Kyrpides N.C."/>
        </authorList>
    </citation>
    <scope>NUCLEOTIDE SEQUENCE [LARGE SCALE GENOMIC DNA]</scope>
    <source>
        <strain evidence="4">DSM 11293 / JCM 15392 / SEBR 4228</strain>
    </source>
</reference>
<evidence type="ECO:0000259" key="2">
    <source>
        <dbReference type="PROSITE" id="PS50943"/>
    </source>
</evidence>
<evidence type="ECO:0000313" key="3">
    <source>
        <dbReference type="EMBL" id="ADK79738.1"/>
    </source>
</evidence>
<dbReference type="eggNOG" id="COG1396">
    <property type="taxonomic scope" value="Bacteria"/>
</dbReference>
<dbReference type="OrthoDB" id="362744at2"/>
<proteinExistence type="predicted"/>
<gene>
    <name evidence="3" type="ordered locus">Spirs_0593</name>
</gene>
<dbReference type="Pfam" id="PF01381">
    <property type="entry name" value="HTH_3"/>
    <property type="match status" value="1"/>
</dbReference>
<dbReference type="HOGENOM" id="CLU_066192_26_3_12"/>
<protein>
    <submittedName>
        <fullName evidence="3">Transcriptional regulator, XRE family</fullName>
    </submittedName>
</protein>
<organism evidence="3 4">
    <name type="scientific">Sediminispirochaeta smaragdinae (strain DSM 11293 / JCM 15392 / SEBR 4228)</name>
    <name type="common">Spirochaeta smaragdinae</name>
    <dbReference type="NCBI Taxonomy" id="573413"/>
    <lineage>
        <taxon>Bacteria</taxon>
        <taxon>Pseudomonadati</taxon>
        <taxon>Spirochaetota</taxon>
        <taxon>Spirochaetia</taxon>
        <taxon>Spirochaetales</taxon>
        <taxon>Spirochaetaceae</taxon>
        <taxon>Sediminispirochaeta</taxon>
    </lineage>
</organism>
<accession>E1RBK8</accession>
<dbReference type="PANTHER" id="PTHR46558:SF4">
    <property type="entry name" value="DNA-BIDING PHAGE PROTEIN"/>
    <property type="match status" value="1"/>
</dbReference>
<dbReference type="Proteomes" id="UP000002318">
    <property type="component" value="Chromosome"/>
</dbReference>
<keyword evidence="1" id="KW-0238">DNA-binding</keyword>
<dbReference type="AlphaFoldDB" id="E1RBK8"/>
<dbReference type="InterPro" id="IPR001387">
    <property type="entry name" value="Cro/C1-type_HTH"/>
</dbReference>
<sequence length="132" mass="14965">MVPDKSTIGRNIRSYRKACGLSQASLGEKVGVSYQQIQKYENGASSISAFQLGRIAEILAVPIDCFFHLDTESGAEAPPAYSSEIGDEFLRVSQDERKLLLRYREIKTPLIKKYLQNHMNAIRELERNLDEE</sequence>
<dbReference type="KEGG" id="ssm:Spirs_0593"/>
<dbReference type="EMBL" id="CP002116">
    <property type="protein sequence ID" value="ADK79738.1"/>
    <property type="molecule type" value="Genomic_DNA"/>
</dbReference>
<evidence type="ECO:0000256" key="1">
    <source>
        <dbReference type="ARBA" id="ARBA00023125"/>
    </source>
</evidence>
<name>E1RBK8_SEDSS</name>